<sequence length="140" mass="15454">MICLVSKFLENLGKEALSSKDTKKIGPKGKEVGFLAIHFDVGDDDFQEISSLSVEPCEGETLIVTVFEIQKSEISAFMERELEFHFLAVLPETLHGEPFGHPAVSVLGIVMKNFSKSDGKVTFNKIPIGHCQYPRLQGKG</sequence>
<name>A0AAV5L2F3_9ROSI</name>
<reference evidence="1 2" key="1">
    <citation type="journal article" date="2021" name="Commun. Biol.">
        <title>The genome of Shorea leprosula (Dipterocarpaceae) highlights the ecological relevance of drought in aseasonal tropical rainforests.</title>
        <authorList>
            <person name="Ng K.K.S."/>
            <person name="Kobayashi M.J."/>
            <person name="Fawcett J.A."/>
            <person name="Hatakeyama M."/>
            <person name="Paape T."/>
            <person name="Ng C.H."/>
            <person name="Ang C.C."/>
            <person name="Tnah L.H."/>
            <person name="Lee C.T."/>
            <person name="Nishiyama T."/>
            <person name="Sese J."/>
            <person name="O'Brien M.J."/>
            <person name="Copetti D."/>
            <person name="Mohd Noor M.I."/>
            <person name="Ong R.C."/>
            <person name="Putra M."/>
            <person name="Sireger I.Z."/>
            <person name="Indrioko S."/>
            <person name="Kosugi Y."/>
            <person name="Izuno A."/>
            <person name="Isagi Y."/>
            <person name="Lee S.L."/>
            <person name="Shimizu K.K."/>
        </authorList>
    </citation>
    <scope>NUCLEOTIDE SEQUENCE [LARGE SCALE GENOMIC DNA]</scope>
    <source>
        <strain evidence="1">214</strain>
    </source>
</reference>
<evidence type="ECO:0000313" key="2">
    <source>
        <dbReference type="Proteomes" id="UP001054252"/>
    </source>
</evidence>
<protein>
    <submittedName>
        <fullName evidence="1">Uncharacterized protein</fullName>
    </submittedName>
</protein>
<proteinExistence type="predicted"/>
<accession>A0AAV5L2F3</accession>
<dbReference type="PANTHER" id="PTHR35748:SF1">
    <property type="entry name" value="OS05G0358400 PROTEIN"/>
    <property type="match status" value="1"/>
</dbReference>
<gene>
    <name evidence="1" type="ORF">SLEP1_g40113</name>
</gene>
<organism evidence="1 2">
    <name type="scientific">Rubroshorea leprosula</name>
    <dbReference type="NCBI Taxonomy" id="152421"/>
    <lineage>
        <taxon>Eukaryota</taxon>
        <taxon>Viridiplantae</taxon>
        <taxon>Streptophyta</taxon>
        <taxon>Embryophyta</taxon>
        <taxon>Tracheophyta</taxon>
        <taxon>Spermatophyta</taxon>
        <taxon>Magnoliopsida</taxon>
        <taxon>eudicotyledons</taxon>
        <taxon>Gunneridae</taxon>
        <taxon>Pentapetalae</taxon>
        <taxon>rosids</taxon>
        <taxon>malvids</taxon>
        <taxon>Malvales</taxon>
        <taxon>Dipterocarpaceae</taxon>
        <taxon>Rubroshorea</taxon>
    </lineage>
</organism>
<dbReference type="PANTHER" id="PTHR35748">
    <property type="entry name" value="OS05G0358400 PROTEIN"/>
    <property type="match status" value="1"/>
</dbReference>
<comment type="caution">
    <text evidence="1">The sequence shown here is derived from an EMBL/GenBank/DDBJ whole genome shotgun (WGS) entry which is preliminary data.</text>
</comment>
<evidence type="ECO:0000313" key="1">
    <source>
        <dbReference type="EMBL" id="GKV31426.1"/>
    </source>
</evidence>
<keyword evidence="2" id="KW-1185">Reference proteome</keyword>
<dbReference type="Proteomes" id="UP001054252">
    <property type="component" value="Unassembled WGS sequence"/>
</dbReference>
<dbReference type="AlphaFoldDB" id="A0AAV5L2F3"/>
<dbReference type="EMBL" id="BPVZ01000091">
    <property type="protein sequence ID" value="GKV31426.1"/>
    <property type="molecule type" value="Genomic_DNA"/>
</dbReference>